<dbReference type="Gene3D" id="1.10.238.10">
    <property type="entry name" value="EF-hand"/>
    <property type="match status" value="2"/>
</dbReference>
<feature type="domain" description="EF-hand" evidence="5">
    <location>
        <begin position="385"/>
        <end position="420"/>
    </location>
</feature>
<dbReference type="PROSITE" id="PS00018">
    <property type="entry name" value="EF_HAND_1"/>
    <property type="match status" value="1"/>
</dbReference>
<feature type="compositionally biased region" description="Basic and acidic residues" evidence="4">
    <location>
        <begin position="32"/>
        <end position="41"/>
    </location>
</feature>
<dbReference type="GO" id="GO:0005509">
    <property type="term" value="F:calcium ion binding"/>
    <property type="evidence" value="ECO:0007669"/>
    <property type="project" value="InterPro"/>
</dbReference>
<evidence type="ECO:0000256" key="2">
    <source>
        <dbReference type="ARBA" id="ARBA00022737"/>
    </source>
</evidence>
<dbReference type="VEuPathDB" id="CryptoDB:Cvel_12863"/>
<dbReference type="AlphaFoldDB" id="A0A0G4IBR2"/>
<sequence>MWNILSHTQYPHTFTKQKDWTQPNRYSPFVSEEDRGKEKSRLPPAGKATAYQPAGQLPPDFPTGTLRPSFDNYAPKGALAGGTVATSLRHSQKQREIQEEADRMAELQRRKAAGSPLQRPRNSRGDIIGVHDSLDFTRLYRNRMEGGAGADAGSLTSRPAGLPQHNPSVYPRPEFDTLPPTATMVGYGYGMDFKRAKEREGRRQSEVYREDMRKPPAGVTFKDKKNYDIVTNNKLWTTPATSMQGSDGPHTPPNRDADNYGGYSEGPSPSFATGRPEPPVSHPHHQTVEAAGHALYGGQEMSIEETLQQAQTGRGGGGQEFTNFATFAPTEGTSRGGQTTYGNFCLGQMPQTSYAEEGGEPVDLLVEGLRQRMAKERMGATGVWEGMQELLALFRQKDPNSEGLIDRRGFAEAMSEMGLMRNQGEADALFSLLDTSGGGFVQYLDFLQRLQSNLSPQRRQLVRMVFERLDVGRTGVVRMSALVSAFAPERHPAVICHLKSADEIYKEVTSIFGAAASSRVGGGDALSPQDMEALFEGLSLQIQSDEYFELILRNCWRIGGNGAPLRTTRISGAEEPVRILVTHPNGEQTVETLTNPSGMVLEDSAAVMRRLRHQGLDPISIKVL</sequence>
<dbReference type="InterPro" id="IPR011992">
    <property type="entry name" value="EF-hand-dom_pair"/>
</dbReference>
<feature type="region of interest" description="Disordered" evidence="4">
    <location>
        <begin position="149"/>
        <end position="177"/>
    </location>
</feature>
<dbReference type="PANTHER" id="PTHR34524">
    <property type="entry name" value="CALCYPHOSIN"/>
    <property type="match status" value="1"/>
</dbReference>
<feature type="compositionally biased region" description="Polar residues" evidence="4">
    <location>
        <begin position="16"/>
        <end position="25"/>
    </location>
</feature>
<evidence type="ECO:0000313" key="6">
    <source>
        <dbReference type="EMBL" id="CEM54537.1"/>
    </source>
</evidence>
<dbReference type="SUPFAM" id="SSF47473">
    <property type="entry name" value="EF-hand"/>
    <property type="match status" value="1"/>
</dbReference>
<accession>A0A0G4IBR2</accession>
<keyword evidence="1" id="KW-0479">Metal-binding</keyword>
<proteinExistence type="predicted"/>
<dbReference type="EMBL" id="CDMZ01005796">
    <property type="protein sequence ID" value="CEM54537.1"/>
    <property type="molecule type" value="Genomic_DNA"/>
</dbReference>
<evidence type="ECO:0000256" key="4">
    <source>
        <dbReference type="SAM" id="MobiDB-lite"/>
    </source>
</evidence>
<evidence type="ECO:0000259" key="5">
    <source>
        <dbReference type="PROSITE" id="PS50222"/>
    </source>
</evidence>
<evidence type="ECO:0000256" key="3">
    <source>
        <dbReference type="ARBA" id="ARBA00022837"/>
    </source>
</evidence>
<feature type="region of interest" description="Disordered" evidence="4">
    <location>
        <begin position="16"/>
        <end position="61"/>
    </location>
</feature>
<dbReference type="InterPro" id="IPR002048">
    <property type="entry name" value="EF_hand_dom"/>
</dbReference>
<feature type="region of interest" description="Disordered" evidence="4">
    <location>
        <begin position="238"/>
        <end position="285"/>
    </location>
</feature>
<reference evidence="6" key="1">
    <citation type="submission" date="2014-11" db="EMBL/GenBank/DDBJ databases">
        <authorList>
            <person name="Otto D Thomas"/>
            <person name="Naeem Raeece"/>
        </authorList>
    </citation>
    <scope>NUCLEOTIDE SEQUENCE</scope>
</reference>
<protein>
    <recommendedName>
        <fullName evidence="5">EF-hand domain-containing protein</fullName>
    </recommendedName>
</protein>
<evidence type="ECO:0000256" key="1">
    <source>
        <dbReference type="ARBA" id="ARBA00022723"/>
    </source>
</evidence>
<gene>
    <name evidence="6" type="ORF">Cvel_12863</name>
</gene>
<dbReference type="PANTHER" id="PTHR34524:SF6">
    <property type="entry name" value="CALCYPHOSINE LIKE"/>
    <property type="match status" value="1"/>
</dbReference>
<dbReference type="InterPro" id="IPR051581">
    <property type="entry name" value="Ca-bind"/>
</dbReference>
<feature type="region of interest" description="Disordered" evidence="4">
    <location>
        <begin position="86"/>
        <end position="105"/>
    </location>
</feature>
<name>A0A0G4IBR2_9ALVE</name>
<feature type="compositionally biased region" description="Basic and acidic residues" evidence="4">
    <location>
        <begin position="93"/>
        <end position="105"/>
    </location>
</feature>
<keyword evidence="2" id="KW-0677">Repeat</keyword>
<keyword evidence="3" id="KW-0106">Calcium</keyword>
<organism evidence="6">
    <name type="scientific">Chromera velia CCMP2878</name>
    <dbReference type="NCBI Taxonomy" id="1169474"/>
    <lineage>
        <taxon>Eukaryota</taxon>
        <taxon>Sar</taxon>
        <taxon>Alveolata</taxon>
        <taxon>Colpodellida</taxon>
        <taxon>Chromeraceae</taxon>
        <taxon>Chromera</taxon>
    </lineage>
</organism>
<dbReference type="PROSITE" id="PS50222">
    <property type="entry name" value="EF_HAND_2"/>
    <property type="match status" value="1"/>
</dbReference>
<dbReference type="InterPro" id="IPR018247">
    <property type="entry name" value="EF_Hand_1_Ca_BS"/>
</dbReference>